<name>A0AA46YKW5_9ACTN</name>
<dbReference type="KEGG" id="sgrg:L0C25_03870"/>
<dbReference type="EMBL" id="CP094970">
    <property type="protein sequence ID" value="UYM06225.1"/>
    <property type="molecule type" value="Genomic_DNA"/>
</dbReference>
<dbReference type="SUPFAM" id="SSF47789">
    <property type="entry name" value="C-terminal domain of RNA polymerase alpha subunit"/>
    <property type="match status" value="1"/>
</dbReference>
<dbReference type="Pfam" id="PF04237">
    <property type="entry name" value="YjbR"/>
    <property type="match status" value="1"/>
</dbReference>
<dbReference type="RefSeq" id="WP_271635092.1">
    <property type="nucleotide sequence ID" value="NZ_CP094970.1"/>
</dbReference>
<evidence type="ECO:0008006" key="3">
    <source>
        <dbReference type="Google" id="ProtNLM"/>
    </source>
</evidence>
<proteinExistence type="predicted"/>
<evidence type="ECO:0000313" key="2">
    <source>
        <dbReference type="Proteomes" id="UP001164390"/>
    </source>
</evidence>
<accession>A0AA46YKW5</accession>
<dbReference type="SUPFAM" id="SSF142906">
    <property type="entry name" value="YjbR-like"/>
    <property type="match status" value="1"/>
</dbReference>
<reference evidence="1" key="1">
    <citation type="submission" date="2022-01" db="EMBL/GenBank/DDBJ databases">
        <title>Nocardioidaceae gen. sp. A5X3R13.</title>
        <authorList>
            <person name="Lopez Marin M.A."/>
            <person name="Uhlik O."/>
        </authorList>
    </citation>
    <scope>NUCLEOTIDE SEQUENCE</scope>
    <source>
        <strain evidence="1">A5X3R13</strain>
    </source>
</reference>
<gene>
    <name evidence="1" type="ORF">L0C25_03870</name>
</gene>
<keyword evidence="2" id="KW-1185">Reference proteome</keyword>
<sequence>MTTLSQFRKAALALPETEEGTHFGMIAFSVRGKGFASLDKDGYVQLQLSDERAEQAVAAHRTGERLTRTSKPIGFRVPLADINGKDLNALVADAWLTRAPKRVVASYLSAQYSPGDGDLPAAIGKPATRALAGQGLTTLEQVATWTERDLLALHGLGPRAIRILTEELHNRKMSLAG</sequence>
<dbReference type="Gene3D" id="1.10.150.20">
    <property type="entry name" value="5' to 3' exonuclease, C-terminal subdomain"/>
    <property type="match status" value="1"/>
</dbReference>
<dbReference type="InterPro" id="IPR058532">
    <property type="entry name" value="YjbR/MT2646/Rv2570-like"/>
</dbReference>
<dbReference type="Proteomes" id="UP001164390">
    <property type="component" value="Chromosome"/>
</dbReference>
<organism evidence="1 2">
    <name type="scientific">Solicola gregarius</name>
    <dbReference type="NCBI Taxonomy" id="2908642"/>
    <lineage>
        <taxon>Bacteria</taxon>
        <taxon>Bacillati</taxon>
        <taxon>Actinomycetota</taxon>
        <taxon>Actinomycetes</taxon>
        <taxon>Propionibacteriales</taxon>
        <taxon>Nocardioidaceae</taxon>
        <taxon>Solicola</taxon>
    </lineage>
</organism>
<protein>
    <recommendedName>
        <fullName evidence="3">DNA-binding protein</fullName>
    </recommendedName>
</protein>
<dbReference type="InterPro" id="IPR038056">
    <property type="entry name" value="YjbR-like_sf"/>
</dbReference>
<dbReference type="AlphaFoldDB" id="A0AA46YKW5"/>
<evidence type="ECO:0000313" key="1">
    <source>
        <dbReference type="EMBL" id="UYM06225.1"/>
    </source>
</evidence>